<name>A0ABY4IV57_9MICO</name>
<sequence>MLEHVGFVGIVPFAETKTSVAPSTPGLYAVLRDSGLVPEMTESTTSSPLQPLQKRWVDGASIVYIGKAGISAAGSCDT</sequence>
<reference evidence="1 2" key="1">
    <citation type="submission" date="2021-06" db="EMBL/GenBank/DDBJ databases">
        <title>Genome-based taxonomic framework of Microbacterium strains isolated from marine environment, the description of four new species and reclassification of four preexisting species.</title>
        <authorList>
            <person name="Lee S.D."/>
            <person name="Kim S.-M."/>
            <person name="Byeon Y.-S."/>
            <person name="Yang H.L."/>
            <person name="Kim I.S."/>
        </authorList>
    </citation>
    <scope>NUCLEOTIDE SEQUENCE [LARGE SCALE GENOMIC DNA]</scope>
    <source>
        <strain evidence="1 2">SSW1-36</strain>
    </source>
</reference>
<evidence type="ECO:0000313" key="2">
    <source>
        <dbReference type="Proteomes" id="UP000831963"/>
    </source>
</evidence>
<dbReference type="RefSeq" id="WP_247956205.1">
    <property type="nucleotide sequence ID" value="NZ_CP078077.1"/>
</dbReference>
<protein>
    <submittedName>
        <fullName evidence="1">Uncharacterized protein</fullName>
    </submittedName>
</protein>
<proteinExistence type="predicted"/>
<keyword evidence="2" id="KW-1185">Reference proteome</keyword>
<evidence type="ECO:0000313" key="1">
    <source>
        <dbReference type="EMBL" id="UPL15686.1"/>
    </source>
</evidence>
<dbReference type="Proteomes" id="UP000831963">
    <property type="component" value="Chromosome"/>
</dbReference>
<accession>A0ABY4IV57</accession>
<dbReference type="EMBL" id="CP078077">
    <property type="protein sequence ID" value="UPL15686.1"/>
    <property type="molecule type" value="Genomic_DNA"/>
</dbReference>
<gene>
    <name evidence="1" type="ORF">KV396_14890</name>
</gene>
<organism evidence="1 2">
    <name type="scientific">Microbacterium galbinum</name>
    <dbReference type="NCBI Taxonomy" id="2851646"/>
    <lineage>
        <taxon>Bacteria</taxon>
        <taxon>Bacillati</taxon>
        <taxon>Actinomycetota</taxon>
        <taxon>Actinomycetes</taxon>
        <taxon>Micrococcales</taxon>
        <taxon>Microbacteriaceae</taxon>
        <taxon>Microbacterium</taxon>
    </lineage>
</organism>